<dbReference type="EMBL" id="CP043311">
    <property type="protein sequence ID" value="QEY63382.1"/>
    <property type="molecule type" value="Genomic_DNA"/>
</dbReference>
<evidence type="ECO:0000313" key="2">
    <source>
        <dbReference type="Proteomes" id="UP000327179"/>
    </source>
</evidence>
<organism evidence="1 2">
    <name type="scientific">Metapseudomonas lalkuanensis</name>
    <dbReference type="NCBI Taxonomy" id="2604832"/>
    <lineage>
        <taxon>Bacteria</taxon>
        <taxon>Pseudomonadati</taxon>
        <taxon>Pseudomonadota</taxon>
        <taxon>Gammaproteobacteria</taxon>
        <taxon>Pseudomonadales</taxon>
        <taxon>Pseudomonadaceae</taxon>
        <taxon>Metapseudomonas</taxon>
    </lineage>
</organism>
<proteinExistence type="predicted"/>
<reference evidence="1 2" key="1">
    <citation type="submission" date="2019-08" db="EMBL/GenBank/DDBJ databases">
        <title>Whole-genome Sequencing of e-waste polymer degrading bacterium Pseudomonas sp. strain PE08.</title>
        <authorList>
            <person name="Kirdat K."/>
            <person name="Debbarma P."/>
            <person name="Narawade N."/>
            <person name="Suyal D."/>
            <person name="Thorat V."/>
            <person name="Shouche Y."/>
            <person name="Goel R."/>
            <person name="Yadav A."/>
        </authorList>
    </citation>
    <scope>NUCLEOTIDE SEQUENCE [LARGE SCALE GENOMIC DNA]</scope>
    <source>
        <strain evidence="1 2">PE08</strain>
    </source>
</reference>
<keyword evidence="2" id="KW-1185">Reference proteome</keyword>
<dbReference type="AlphaFoldDB" id="A0A5J6QNT7"/>
<dbReference type="RefSeq" id="WP_151134029.1">
    <property type="nucleotide sequence ID" value="NZ_CP043311.1"/>
</dbReference>
<dbReference type="Proteomes" id="UP000327179">
    <property type="component" value="Chromosome"/>
</dbReference>
<dbReference type="KEGG" id="plal:FXN65_15460"/>
<dbReference type="Pfam" id="PF14281">
    <property type="entry name" value="PDDEXK_4"/>
    <property type="match status" value="1"/>
</dbReference>
<gene>
    <name evidence="1" type="ORF">FXN65_15460</name>
</gene>
<evidence type="ECO:0008006" key="3">
    <source>
        <dbReference type="Google" id="ProtNLM"/>
    </source>
</evidence>
<dbReference type="InterPro" id="IPR029470">
    <property type="entry name" value="PDDEXK_4"/>
</dbReference>
<evidence type="ECO:0000313" key="1">
    <source>
        <dbReference type="EMBL" id="QEY63382.1"/>
    </source>
</evidence>
<accession>A0A5J6QNT7</accession>
<name>A0A5J6QNT7_9GAMM</name>
<protein>
    <recommendedName>
        <fullName evidence="3">PD-(D/E)XK nuclease family protein</fullName>
    </recommendedName>
</protein>
<sequence>MDDFLQTVALLRAKHHRPAGFNLFSVLRSSSDEVNLHSRFLAFLLNPKASHNCGAELLQHFLSTMEIEGFDVTNATVQTEYQNIDVLIRNPAGQAIIIENKIYAGDQPEQLARYYQRMVNEGCKQIWTLYLTLNGREPEEHSGQDLDVLQASYETHIIDWLTLCIQSVAREAGVRESVFQYIDLLRKLTHTDQGSIYMEELKSAILKDENIFLIADINRAFKRVVIDFHTRLWESIAAYQAKHFPEMGTPRVTADKDAVKKYHTGSRNNRKIGLYYDFGVIGGGIKVLVDHNLYLGYYCDAKQHPQQHQKLLSLTGLGTGNNEPGKLFWKYPSPKLNLHDLSNEDLAIIISSEATQALVKSIVEDAYRLWKAATSVVVEGPVTGGNAE</sequence>